<sequence>MNGRIMHIGATEQFWNTIWAFGKHVHRPSGKNPVNLALSDAVLAGGLIEAWFCPLPADPVIEVAGMPIDLLAGIEAGLAARFAPPWHKRTRATEWGRRARRTT</sequence>
<comment type="caution">
    <text evidence="1">The sequence shown here is derived from an EMBL/GenBank/DDBJ whole genome shotgun (WGS) entry which is preliminary data.</text>
</comment>
<evidence type="ECO:0000313" key="1">
    <source>
        <dbReference type="EMBL" id="PZQ46614.1"/>
    </source>
</evidence>
<dbReference type="AlphaFoldDB" id="A0A2W5N0L5"/>
<evidence type="ECO:0000313" key="2">
    <source>
        <dbReference type="Proteomes" id="UP000249185"/>
    </source>
</evidence>
<reference evidence="1 2" key="1">
    <citation type="submission" date="2017-08" db="EMBL/GenBank/DDBJ databases">
        <title>Infants hospitalized years apart are colonized by the same room-sourced microbial strains.</title>
        <authorList>
            <person name="Brooks B."/>
            <person name="Olm M.R."/>
            <person name="Firek B.A."/>
            <person name="Baker R."/>
            <person name="Thomas B.C."/>
            <person name="Morowitz M.J."/>
            <person name="Banfield J.F."/>
        </authorList>
    </citation>
    <scope>NUCLEOTIDE SEQUENCE [LARGE SCALE GENOMIC DNA]</scope>
    <source>
        <strain evidence="1">S2_005_002_R2_34</strain>
    </source>
</reference>
<organism evidence="1 2">
    <name type="scientific">Rhodovulum sulfidophilum</name>
    <name type="common">Rhodobacter sulfidophilus</name>
    <dbReference type="NCBI Taxonomy" id="35806"/>
    <lineage>
        <taxon>Bacteria</taxon>
        <taxon>Pseudomonadati</taxon>
        <taxon>Pseudomonadota</taxon>
        <taxon>Alphaproteobacteria</taxon>
        <taxon>Rhodobacterales</taxon>
        <taxon>Paracoccaceae</taxon>
        <taxon>Rhodovulum</taxon>
    </lineage>
</organism>
<name>A0A2W5N0L5_RHOSU</name>
<gene>
    <name evidence="1" type="ORF">DI556_19945</name>
</gene>
<proteinExistence type="predicted"/>
<dbReference type="Proteomes" id="UP000249185">
    <property type="component" value="Unassembled WGS sequence"/>
</dbReference>
<protein>
    <submittedName>
        <fullName evidence="1">Uncharacterized protein</fullName>
    </submittedName>
</protein>
<dbReference type="EMBL" id="QFPW01000023">
    <property type="protein sequence ID" value="PZQ46614.1"/>
    <property type="molecule type" value="Genomic_DNA"/>
</dbReference>
<accession>A0A2W5N0L5</accession>